<evidence type="ECO:0000313" key="3">
    <source>
        <dbReference type="Proteomes" id="UP001213000"/>
    </source>
</evidence>
<comment type="caution">
    <text evidence="2">The sequence shown here is derived from an EMBL/GenBank/DDBJ whole genome shotgun (WGS) entry which is preliminary data.</text>
</comment>
<dbReference type="AlphaFoldDB" id="A0AAD5VUF3"/>
<proteinExistence type="predicted"/>
<evidence type="ECO:0000313" key="2">
    <source>
        <dbReference type="EMBL" id="KAJ3570137.1"/>
    </source>
</evidence>
<evidence type="ECO:0000256" key="1">
    <source>
        <dbReference type="SAM" id="SignalP"/>
    </source>
</evidence>
<name>A0AAD5VUF3_9AGAR</name>
<gene>
    <name evidence="2" type="ORF">NP233_g4598</name>
</gene>
<sequence>MYKLLAAAVYLTLSAQAALGSLGAGQTCVTIAGPTKEKCARGLNCCFVANDYSVCHRGDCPSQYIPEGGLCDGFAGPVPGECNQTSPAYIT</sequence>
<dbReference type="EMBL" id="JANIEX010000252">
    <property type="protein sequence ID" value="KAJ3570137.1"/>
    <property type="molecule type" value="Genomic_DNA"/>
</dbReference>
<reference evidence="2" key="1">
    <citation type="submission" date="2022-07" db="EMBL/GenBank/DDBJ databases">
        <title>Genome Sequence of Leucocoprinus birnbaumii.</title>
        <authorList>
            <person name="Buettner E."/>
        </authorList>
    </citation>
    <scope>NUCLEOTIDE SEQUENCE</scope>
    <source>
        <strain evidence="2">VT141</strain>
    </source>
</reference>
<keyword evidence="1" id="KW-0732">Signal</keyword>
<dbReference type="Proteomes" id="UP001213000">
    <property type="component" value="Unassembled WGS sequence"/>
</dbReference>
<feature type="chain" id="PRO_5042054015" evidence="1">
    <location>
        <begin position="21"/>
        <end position="91"/>
    </location>
</feature>
<keyword evidence="3" id="KW-1185">Reference proteome</keyword>
<organism evidence="2 3">
    <name type="scientific">Leucocoprinus birnbaumii</name>
    <dbReference type="NCBI Taxonomy" id="56174"/>
    <lineage>
        <taxon>Eukaryota</taxon>
        <taxon>Fungi</taxon>
        <taxon>Dikarya</taxon>
        <taxon>Basidiomycota</taxon>
        <taxon>Agaricomycotina</taxon>
        <taxon>Agaricomycetes</taxon>
        <taxon>Agaricomycetidae</taxon>
        <taxon>Agaricales</taxon>
        <taxon>Agaricineae</taxon>
        <taxon>Agaricaceae</taxon>
        <taxon>Leucocoprinus</taxon>
    </lineage>
</organism>
<feature type="signal peptide" evidence="1">
    <location>
        <begin position="1"/>
        <end position="20"/>
    </location>
</feature>
<accession>A0AAD5VUF3</accession>
<protein>
    <submittedName>
        <fullName evidence="2">Uncharacterized protein</fullName>
    </submittedName>
</protein>